<evidence type="ECO:0000256" key="6">
    <source>
        <dbReference type="ARBA" id="ARBA00023170"/>
    </source>
</evidence>
<protein>
    <recommendedName>
        <fullName evidence="11">Ionotropic receptor</fullName>
    </recommendedName>
</protein>
<evidence type="ECO:0000313" key="10">
    <source>
        <dbReference type="Proteomes" id="UP000821853"/>
    </source>
</evidence>
<keyword evidence="5 8" id="KW-0472">Membrane</keyword>
<evidence type="ECO:0000256" key="4">
    <source>
        <dbReference type="ARBA" id="ARBA00022989"/>
    </source>
</evidence>
<name>A0A9J6H4W2_HAELO</name>
<dbReference type="Proteomes" id="UP000821853">
    <property type="component" value="Chromosome 9"/>
</dbReference>
<gene>
    <name evidence="9" type="ORF">HPB48_004557</name>
</gene>
<keyword evidence="6" id="KW-0675">Receptor</keyword>
<dbReference type="EMBL" id="JABSTR010000011">
    <property type="protein sequence ID" value="KAH9382113.1"/>
    <property type="molecule type" value="Genomic_DNA"/>
</dbReference>
<keyword evidence="7" id="KW-0325">Glycoprotein</keyword>
<feature type="transmembrane region" description="Helical" evidence="8">
    <location>
        <begin position="192"/>
        <end position="216"/>
    </location>
</feature>
<evidence type="ECO:0000256" key="2">
    <source>
        <dbReference type="ARBA" id="ARBA00022475"/>
    </source>
</evidence>
<dbReference type="SUPFAM" id="SSF53850">
    <property type="entry name" value="Periplasmic binding protein-like II"/>
    <property type="match status" value="1"/>
</dbReference>
<evidence type="ECO:0000256" key="8">
    <source>
        <dbReference type="SAM" id="Phobius"/>
    </source>
</evidence>
<keyword evidence="10" id="KW-1185">Reference proteome</keyword>
<evidence type="ECO:0000256" key="5">
    <source>
        <dbReference type="ARBA" id="ARBA00023136"/>
    </source>
</evidence>
<dbReference type="PANTHER" id="PTHR42643:SF38">
    <property type="entry name" value="IONOTROPIC RECEPTOR 100A"/>
    <property type="match status" value="1"/>
</dbReference>
<dbReference type="InterPro" id="IPR052192">
    <property type="entry name" value="Insect_Ionotropic_Sensory_Rcpt"/>
</dbReference>
<sequence>MLVIVMTTSFAGQMKASMMVKKEADRVDSIEDIARRPTLKPYIPLGSAVESSIRDSRDPAYRLVWRMAQRHSSVLPVQRILTPSAIREAMRSEAVLISSRASHAQQGERACAANDTRGELYVGRTPCYTYNSALFLNRRLAPRLRQEIHDRIVRLLEGGLIQKWWRASSGHWEGCGQAHSGDTLSFEDLEGIFMLVCASLALAAGCLLLEIAHFHVRKMMRVKRRQLSDRSELEVGPNVR</sequence>
<keyword evidence="2" id="KW-1003">Cell membrane</keyword>
<evidence type="ECO:0008006" key="11">
    <source>
        <dbReference type="Google" id="ProtNLM"/>
    </source>
</evidence>
<reference evidence="9 10" key="1">
    <citation type="journal article" date="2020" name="Cell">
        <title>Large-Scale Comparative Analyses of Tick Genomes Elucidate Their Genetic Diversity and Vector Capacities.</title>
        <authorList>
            <consortium name="Tick Genome and Microbiome Consortium (TIGMIC)"/>
            <person name="Jia N."/>
            <person name="Wang J."/>
            <person name="Shi W."/>
            <person name="Du L."/>
            <person name="Sun Y."/>
            <person name="Zhan W."/>
            <person name="Jiang J.F."/>
            <person name="Wang Q."/>
            <person name="Zhang B."/>
            <person name="Ji P."/>
            <person name="Bell-Sakyi L."/>
            <person name="Cui X.M."/>
            <person name="Yuan T.T."/>
            <person name="Jiang B.G."/>
            <person name="Yang W.F."/>
            <person name="Lam T.T."/>
            <person name="Chang Q.C."/>
            <person name="Ding S.J."/>
            <person name="Wang X.J."/>
            <person name="Zhu J.G."/>
            <person name="Ruan X.D."/>
            <person name="Zhao L."/>
            <person name="Wei J.T."/>
            <person name="Ye R.Z."/>
            <person name="Que T.C."/>
            <person name="Du C.H."/>
            <person name="Zhou Y.H."/>
            <person name="Cheng J.X."/>
            <person name="Dai P.F."/>
            <person name="Guo W.B."/>
            <person name="Han X.H."/>
            <person name="Huang E.J."/>
            <person name="Li L.F."/>
            <person name="Wei W."/>
            <person name="Gao Y.C."/>
            <person name="Liu J.Z."/>
            <person name="Shao H.Z."/>
            <person name="Wang X."/>
            <person name="Wang C.C."/>
            <person name="Yang T.C."/>
            <person name="Huo Q.B."/>
            <person name="Li W."/>
            <person name="Chen H.Y."/>
            <person name="Chen S.E."/>
            <person name="Zhou L.G."/>
            <person name="Ni X.B."/>
            <person name="Tian J.H."/>
            <person name="Sheng Y."/>
            <person name="Liu T."/>
            <person name="Pan Y.S."/>
            <person name="Xia L.Y."/>
            <person name="Li J."/>
            <person name="Zhao F."/>
            <person name="Cao W.C."/>
        </authorList>
    </citation>
    <scope>NUCLEOTIDE SEQUENCE [LARGE SCALE GENOMIC DNA]</scope>
    <source>
        <strain evidence="9">HaeL-2018</strain>
    </source>
</reference>
<comment type="caution">
    <text evidence="9">The sequence shown here is derived from an EMBL/GenBank/DDBJ whole genome shotgun (WGS) entry which is preliminary data.</text>
</comment>
<dbReference type="PANTHER" id="PTHR42643">
    <property type="entry name" value="IONOTROPIC RECEPTOR 20A-RELATED"/>
    <property type="match status" value="1"/>
</dbReference>
<keyword evidence="3 8" id="KW-0812">Transmembrane</keyword>
<comment type="subcellular location">
    <subcellularLocation>
        <location evidence="1">Cell membrane</location>
        <topology evidence="1">Multi-pass membrane protein</topology>
    </subcellularLocation>
</comment>
<proteinExistence type="predicted"/>
<accession>A0A9J6H4W2</accession>
<dbReference type="VEuPathDB" id="VectorBase:HLOH_048334"/>
<evidence type="ECO:0000256" key="7">
    <source>
        <dbReference type="ARBA" id="ARBA00023180"/>
    </source>
</evidence>
<evidence type="ECO:0000313" key="9">
    <source>
        <dbReference type="EMBL" id="KAH9382113.1"/>
    </source>
</evidence>
<dbReference type="OrthoDB" id="6485082at2759"/>
<evidence type="ECO:0000256" key="1">
    <source>
        <dbReference type="ARBA" id="ARBA00004651"/>
    </source>
</evidence>
<dbReference type="AlphaFoldDB" id="A0A9J6H4W2"/>
<keyword evidence="4 8" id="KW-1133">Transmembrane helix</keyword>
<evidence type="ECO:0000256" key="3">
    <source>
        <dbReference type="ARBA" id="ARBA00022692"/>
    </source>
</evidence>
<dbReference type="OMA" id="KWWRASS"/>
<organism evidence="9 10">
    <name type="scientific">Haemaphysalis longicornis</name>
    <name type="common">Bush tick</name>
    <dbReference type="NCBI Taxonomy" id="44386"/>
    <lineage>
        <taxon>Eukaryota</taxon>
        <taxon>Metazoa</taxon>
        <taxon>Ecdysozoa</taxon>
        <taxon>Arthropoda</taxon>
        <taxon>Chelicerata</taxon>
        <taxon>Arachnida</taxon>
        <taxon>Acari</taxon>
        <taxon>Parasitiformes</taxon>
        <taxon>Ixodida</taxon>
        <taxon>Ixodoidea</taxon>
        <taxon>Ixodidae</taxon>
        <taxon>Haemaphysalinae</taxon>
        <taxon>Haemaphysalis</taxon>
    </lineage>
</organism>
<dbReference type="GO" id="GO:0005886">
    <property type="term" value="C:plasma membrane"/>
    <property type="evidence" value="ECO:0007669"/>
    <property type="project" value="UniProtKB-SubCell"/>
</dbReference>